<protein>
    <submittedName>
        <fullName evidence="11">(Atlantic silverside) hypothetical protein</fullName>
    </submittedName>
</protein>
<proteinExistence type="predicted"/>
<comment type="caution">
    <text evidence="11">The sequence shown here is derived from an EMBL/GenBank/DDBJ whole genome shotgun (WGS) entry which is preliminary data.</text>
</comment>
<evidence type="ECO:0000256" key="9">
    <source>
        <dbReference type="SAM" id="Phobius"/>
    </source>
</evidence>
<keyword evidence="12" id="KW-1185">Reference proteome</keyword>
<keyword evidence="3 10" id="KW-0732">Signal</keyword>
<dbReference type="InterPro" id="IPR013836">
    <property type="entry name" value="CD34/Podocalyxin"/>
</dbReference>
<keyword evidence="2 9" id="KW-0812">Transmembrane</keyword>
<feature type="transmembrane region" description="Helical" evidence="9">
    <location>
        <begin position="232"/>
        <end position="254"/>
    </location>
</feature>
<organism evidence="11 12">
    <name type="scientific">Menidia menidia</name>
    <name type="common">Atlantic silverside</name>
    <dbReference type="NCBI Taxonomy" id="238744"/>
    <lineage>
        <taxon>Eukaryota</taxon>
        <taxon>Metazoa</taxon>
        <taxon>Chordata</taxon>
        <taxon>Craniata</taxon>
        <taxon>Vertebrata</taxon>
        <taxon>Euteleostomi</taxon>
        <taxon>Actinopterygii</taxon>
        <taxon>Neopterygii</taxon>
        <taxon>Teleostei</taxon>
        <taxon>Neoteleostei</taxon>
        <taxon>Acanthomorphata</taxon>
        <taxon>Ovalentaria</taxon>
        <taxon>Atherinomorphae</taxon>
        <taxon>Atheriniformes</taxon>
        <taxon>Atherinopsidae</taxon>
        <taxon>Menidiinae</taxon>
        <taxon>Menidia</taxon>
    </lineage>
</organism>
<dbReference type="Proteomes" id="UP000677803">
    <property type="component" value="Unassembled WGS sequence"/>
</dbReference>
<dbReference type="EMBL" id="CAJRST010033334">
    <property type="protein sequence ID" value="CAG5978502.1"/>
    <property type="molecule type" value="Genomic_DNA"/>
</dbReference>
<keyword evidence="7" id="KW-0325">Glycoprotein</keyword>
<feature type="region of interest" description="Disordered" evidence="8">
    <location>
        <begin position="71"/>
        <end position="127"/>
    </location>
</feature>
<keyword evidence="6 9" id="KW-0472">Membrane</keyword>
<keyword evidence="4" id="KW-0130">Cell adhesion</keyword>
<evidence type="ECO:0000256" key="2">
    <source>
        <dbReference type="ARBA" id="ARBA00022692"/>
    </source>
</evidence>
<accession>A0A8S4BND4</accession>
<feature type="signal peptide" evidence="10">
    <location>
        <begin position="1"/>
        <end position="18"/>
    </location>
</feature>
<evidence type="ECO:0000256" key="8">
    <source>
        <dbReference type="SAM" id="MobiDB-lite"/>
    </source>
</evidence>
<gene>
    <name evidence="11" type="ORF">MMEN_LOCUS16007</name>
</gene>
<evidence type="ECO:0000256" key="4">
    <source>
        <dbReference type="ARBA" id="ARBA00022889"/>
    </source>
</evidence>
<comment type="subcellular location">
    <subcellularLocation>
        <location evidence="1">Membrane</location>
        <topology evidence="1">Single-pass type I membrane protein</topology>
    </subcellularLocation>
</comment>
<sequence>MSPFALLLIATLLNGVLMQDEVPTIISLQAHEDGFVRGDMVLPTDAPENTDDAEGQVVVYPTAIIQDLSEQTTAEAEENNNSGPTTEEATVERTSSAEKVQTERTPVNPETPAPVPPRGDGAIVIPKPAPEGRVSCVTKDAVEGKNAVSLKVKTPSSCGETLRKIEDVIDNLCDGDCKLEIYQEVNTDEVLISGKNVEDDLTGMVNKFNNDNVKDKIDVEQAVPRWGKNSKLVLVSLLLTGLLLAALLVAGYYFKTHHKNSKGVRLAESFQVDEENQANTLVSVAPLPQEPLDKPTVNGEAPPENGTNSAPTTNGHSATQTPVADTEM</sequence>
<dbReference type="GO" id="GO:0005886">
    <property type="term" value="C:plasma membrane"/>
    <property type="evidence" value="ECO:0007669"/>
    <property type="project" value="UniProtKB-ARBA"/>
</dbReference>
<reference evidence="11" key="1">
    <citation type="submission" date="2021-05" db="EMBL/GenBank/DDBJ databases">
        <authorList>
            <person name="Tigano A."/>
        </authorList>
    </citation>
    <scope>NUCLEOTIDE SEQUENCE</scope>
</reference>
<feature type="compositionally biased region" description="Polar residues" evidence="8">
    <location>
        <begin position="305"/>
        <end position="328"/>
    </location>
</feature>
<feature type="compositionally biased region" description="Polar residues" evidence="8">
    <location>
        <begin position="82"/>
        <end position="99"/>
    </location>
</feature>
<dbReference type="AlphaFoldDB" id="A0A8S4BND4"/>
<evidence type="ECO:0000256" key="7">
    <source>
        <dbReference type="ARBA" id="ARBA00023180"/>
    </source>
</evidence>
<evidence type="ECO:0000313" key="12">
    <source>
        <dbReference type="Proteomes" id="UP000677803"/>
    </source>
</evidence>
<dbReference type="Pfam" id="PF06365">
    <property type="entry name" value="CD34_antigen"/>
    <property type="match status" value="1"/>
</dbReference>
<keyword evidence="5 9" id="KW-1133">Transmembrane helix</keyword>
<evidence type="ECO:0000256" key="6">
    <source>
        <dbReference type="ARBA" id="ARBA00023136"/>
    </source>
</evidence>
<evidence type="ECO:0000256" key="10">
    <source>
        <dbReference type="SAM" id="SignalP"/>
    </source>
</evidence>
<dbReference type="OrthoDB" id="8797786at2759"/>
<name>A0A8S4BND4_9TELE</name>
<evidence type="ECO:0000256" key="3">
    <source>
        <dbReference type="ARBA" id="ARBA00022729"/>
    </source>
</evidence>
<evidence type="ECO:0000256" key="1">
    <source>
        <dbReference type="ARBA" id="ARBA00004479"/>
    </source>
</evidence>
<dbReference type="GO" id="GO:0007155">
    <property type="term" value="P:cell adhesion"/>
    <property type="evidence" value="ECO:0007669"/>
    <property type="project" value="UniProtKB-KW"/>
</dbReference>
<dbReference type="PANTHER" id="PTHR16677">
    <property type="entry name" value="HEMATOPOIETIC PROGENITOR CELL ANTIGEN CD34"/>
    <property type="match status" value="1"/>
</dbReference>
<dbReference type="PANTHER" id="PTHR16677:SF2">
    <property type="entry name" value="SI:CH211-286O17.1"/>
    <property type="match status" value="1"/>
</dbReference>
<feature type="region of interest" description="Disordered" evidence="8">
    <location>
        <begin position="285"/>
        <end position="328"/>
    </location>
</feature>
<dbReference type="InterPro" id="IPR008083">
    <property type="entry name" value="CD34"/>
</dbReference>
<evidence type="ECO:0000313" key="11">
    <source>
        <dbReference type="EMBL" id="CAG5978502.1"/>
    </source>
</evidence>
<feature type="chain" id="PRO_5035818245" evidence="10">
    <location>
        <begin position="19"/>
        <end position="328"/>
    </location>
</feature>
<evidence type="ECO:0000256" key="5">
    <source>
        <dbReference type="ARBA" id="ARBA00022989"/>
    </source>
</evidence>